<evidence type="ECO:0000313" key="4">
    <source>
        <dbReference type="EMBL" id="MBB6039215.1"/>
    </source>
</evidence>
<dbReference type="InterPro" id="IPR001314">
    <property type="entry name" value="Peptidase_S1A"/>
</dbReference>
<evidence type="ECO:0000256" key="2">
    <source>
        <dbReference type="SAM" id="SignalP"/>
    </source>
</evidence>
<dbReference type="InterPro" id="IPR001254">
    <property type="entry name" value="Trypsin_dom"/>
</dbReference>
<dbReference type="InterPro" id="IPR018114">
    <property type="entry name" value="TRYPSIN_HIS"/>
</dbReference>
<dbReference type="RefSeq" id="WP_184792299.1">
    <property type="nucleotide sequence ID" value="NZ_BONT01000050.1"/>
</dbReference>
<dbReference type="InterPro" id="IPR043504">
    <property type="entry name" value="Peptidase_S1_PA_chymotrypsin"/>
</dbReference>
<dbReference type="SMART" id="SM00020">
    <property type="entry name" value="Tryp_SPc"/>
    <property type="match status" value="1"/>
</dbReference>
<dbReference type="PRINTS" id="PR00722">
    <property type="entry name" value="CHYMOTRYPSIN"/>
</dbReference>
<keyword evidence="1" id="KW-1015">Disulfide bond</keyword>
<dbReference type="FunFam" id="2.40.10.10:FF:000002">
    <property type="entry name" value="Transmembrane protease serine"/>
    <property type="match status" value="1"/>
</dbReference>
<reference evidence="4 5" key="1">
    <citation type="submission" date="2020-08" db="EMBL/GenBank/DDBJ databases">
        <title>Genomic Encyclopedia of Type Strains, Phase IV (KMG-IV): sequencing the most valuable type-strain genomes for metagenomic binning, comparative biology and taxonomic classification.</title>
        <authorList>
            <person name="Goeker M."/>
        </authorList>
    </citation>
    <scope>NUCLEOTIDE SEQUENCE [LARGE SCALE GENOMIC DNA]</scope>
    <source>
        <strain evidence="4 5">YIM 65646</strain>
    </source>
</reference>
<dbReference type="GO" id="GO:0004252">
    <property type="term" value="F:serine-type endopeptidase activity"/>
    <property type="evidence" value="ECO:0007669"/>
    <property type="project" value="InterPro"/>
</dbReference>
<evidence type="ECO:0000256" key="1">
    <source>
        <dbReference type="ARBA" id="ARBA00023157"/>
    </source>
</evidence>
<accession>A0A841FSH1</accession>
<proteinExistence type="predicted"/>
<dbReference type="InterPro" id="IPR009003">
    <property type="entry name" value="Peptidase_S1_PA"/>
</dbReference>
<dbReference type="Gene3D" id="2.40.10.10">
    <property type="entry name" value="Trypsin-like serine proteases"/>
    <property type="match status" value="2"/>
</dbReference>
<keyword evidence="4" id="KW-0378">Hydrolase</keyword>
<keyword evidence="2" id="KW-0732">Signal</keyword>
<dbReference type="EMBL" id="JACHGT010000020">
    <property type="protein sequence ID" value="MBB6039215.1"/>
    <property type="molecule type" value="Genomic_DNA"/>
</dbReference>
<evidence type="ECO:0000259" key="3">
    <source>
        <dbReference type="PROSITE" id="PS50240"/>
    </source>
</evidence>
<organism evidence="4 5">
    <name type="scientific">Phytomonospora endophytica</name>
    <dbReference type="NCBI Taxonomy" id="714109"/>
    <lineage>
        <taxon>Bacteria</taxon>
        <taxon>Bacillati</taxon>
        <taxon>Actinomycetota</taxon>
        <taxon>Actinomycetes</taxon>
        <taxon>Micromonosporales</taxon>
        <taxon>Micromonosporaceae</taxon>
        <taxon>Phytomonospora</taxon>
    </lineage>
</organism>
<dbReference type="PROSITE" id="PS50240">
    <property type="entry name" value="TRYPSIN_DOM"/>
    <property type="match status" value="1"/>
</dbReference>
<dbReference type="PANTHER" id="PTHR24252">
    <property type="entry name" value="ACROSIN-RELATED"/>
    <property type="match status" value="1"/>
</dbReference>
<dbReference type="PANTHER" id="PTHR24252:SF7">
    <property type="entry name" value="HYALIN"/>
    <property type="match status" value="1"/>
</dbReference>
<dbReference type="GO" id="GO:0006508">
    <property type="term" value="P:proteolysis"/>
    <property type="evidence" value="ECO:0007669"/>
    <property type="project" value="UniProtKB-KW"/>
</dbReference>
<keyword evidence="4" id="KW-0645">Protease</keyword>
<evidence type="ECO:0000313" key="5">
    <source>
        <dbReference type="Proteomes" id="UP000548476"/>
    </source>
</evidence>
<sequence>MRRNPALLVVLTTLIAALLTASAAPAHAGDVGTDIVGGSPAAPGEFPWMVRLSMGCNGSLVHARVVLTAAHCVGETGPDATITGVAGVTDLADPRAIRFRSDFVHRAPGYDGYGKDWALIRLTTPIPGIPVLALPESAALDNGMFTILGWGSTCDGCAPSRQLRKAQVPYVRDDVCAEAYGGDLIWAEEICAGYAEGGVDFCQGDSGGPMLRKDPGGTWRQIGIISWGIGCARPGYYGVYTQVSHFAVAIRAAIAQLTA</sequence>
<dbReference type="PROSITE" id="PS00134">
    <property type="entry name" value="TRYPSIN_HIS"/>
    <property type="match status" value="1"/>
</dbReference>
<dbReference type="SUPFAM" id="SSF50494">
    <property type="entry name" value="Trypsin-like serine proteases"/>
    <property type="match status" value="1"/>
</dbReference>
<gene>
    <name evidence="4" type="ORF">HNR73_007106</name>
</gene>
<dbReference type="CDD" id="cd00190">
    <property type="entry name" value="Tryp_SPc"/>
    <property type="match status" value="1"/>
</dbReference>
<feature type="signal peptide" evidence="2">
    <location>
        <begin position="1"/>
        <end position="28"/>
    </location>
</feature>
<dbReference type="Pfam" id="PF00089">
    <property type="entry name" value="Trypsin"/>
    <property type="match status" value="1"/>
</dbReference>
<dbReference type="Proteomes" id="UP000548476">
    <property type="component" value="Unassembled WGS sequence"/>
</dbReference>
<dbReference type="AlphaFoldDB" id="A0A841FSH1"/>
<feature type="chain" id="PRO_5032364778" evidence="2">
    <location>
        <begin position="29"/>
        <end position="259"/>
    </location>
</feature>
<comment type="caution">
    <text evidence="4">The sequence shown here is derived from an EMBL/GenBank/DDBJ whole genome shotgun (WGS) entry which is preliminary data.</text>
</comment>
<keyword evidence="5" id="KW-1185">Reference proteome</keyword>
<name>A0A841FSH1_9ACTN</name>
<protein>
    <submittedName>
        <fullName evidence="4">Secreted trypsin-like serine protease</fullName>
    </submittedName>
</protein>
<feature type="domain" description="Peptidase S1" evidence="3">
    <location>
        <begin position="35"/>
        <end position="255"/>
    </location>
</feature>